<proteinExistence type="predicted"/>
<dbReference type="Proteomes" id="UP000237000">
    <property type="component" value="Unassembled WGS sequence"/>
</dbReference>
<sequence>MLAAKRGSLDTVLRWLSRLSFMNIGGMVFGYNGIVGRLLRL</sequence>
<reference evidence="3" key="1">
    <citation type="submission" date="2016-06" db="EMBL/GenBank/DDBJ databases">
        <title>Parallel loss of symbiosis genes in relatives of nitrogen-fixing non-legume Parasponia.</title>
        <authorList>
            <person name="Van Velzen R."/>
            <person name="Holmer R."/>
            <person name="Bu F."/>
            <person name="Rutten L."/>
            <person name="Van Zeijl A."/>
            <person name="Liu W."/>
            <person name="Santuari L."/>
            <person name="Cao Q."/>
            <person name="Sharma T."/>
            <person name="Shen D."/>
            <person name="Roswanjaya Y."/>
            <person name="Wardhani T."/>
            <person name="Kalhor M.S."/>
            <person name="Jansen J."/>
            <person name="Van den Hoogen J."/>
            <person name="Gungor B."/>
            <person name="Hartog M."/>
            <person name="Hontelez J."/>
            <person name="Verver J."/>
            <person name="Yang W.-C."/>
            <person name="Schijlen E."/>
            <person name="Repin R."/>
            <person name="Schilthuizen M."/>
            <person name="Schranz E."/>
            <person name="Heidstra R."/>
            <person name="Miyata K."/>
            <person name="Fedorova E."/>
            <person name="Kohlen W."/>
            <person name="Bisseling T."/>
            <person name="Smit S."/>
            <person name="Geurts R."/>
        </authorList>
    </citation>
    <scope>NUCLEOTIDE SEQUENCE [LARGE SCALE GENOMIC DNA]</scope>
    <source>
        <strain evidence="3">cv. RG33-2</strain>
    </source>
</reference>
<dbReference type="OrthoDB" id="10338508at2759"/>
<name>A0A2P5FMD8_TREOI</name>
<protein>
    <submittedName>
        <fullName evidence="2">Uncharacterized protein</fullName>
    </submittedName>
</protein>
<dbReference type="AlphaFoldDB" id="A0A2P5FMD8"/>
<keyword evidence="1" id="KW-0472">Membrane</keyword>
<comment type="caution">
    <text evidence="2">The sequence shown here is derived from an EMBL/GenBank/DDBJ whole genome shotgun (WGS) entry which is preliminary data.</text>
</comment>
<gene>
    <name evidence="2" type="ORF">TorRG33x02_051500</name>
</gene>
<keyword evidence="3" id="KW-1185">Reference proteome</keyword>
<accession>A0A2P5FMD8</accession>
<keyword evidence="1" id="KW-0812">Transmembrane</keyword>
<dbReference type="InParanoid" id="A0A2P5FMD8"/>
<feature type="transmembrane region" description="Helical" evidence="1">
    <location>
        <begin position="20"/>
        <end position="39"/>
    </location>
</feature>
<keyword evidence="1" id="KW-1133">Transmembrane helix</keyword>
<evidence type="ECO:0000313" key="3">
    <source>
        <dbReference type="Proteomes" id="UP000237000"/>
    </source>
</evidence>
<evidence type="ECO:0000313" key="2">
    <source>
        <dbReference type="EMBL" id="PON98913.1"/>
    </source>
</evidence>
<dbReference type="EMBL" id="JXTC01000021">
    <property type="protein sequence ID" value="PON98913.1"/>
    <property type="molecule type" value="Genomic_DNA"/>
</dbReference>
<evidence type="ECO:0000256" key="1">
    <source>
        <dbReference type="SAM" id="Phobius"/>
    </source>
</evidence>
<organism evidence="2 3">
    <name type="scientific">Trema orientale</name>
    <name type="common">Charcoal tree</name>
    <name type="synonym">Celtis orientalis</name>
    <dbReference type="NCBI Taxonomy" id="63057"/>
    <lineage>
        <taxon>Eukaryota</taxon>
        <taxon>Viridiplantae</taxon>
        <taxon>Streptophyta</taxon>
        <taxon>Embryophyta</taxon>
        <taxon>Tracheophyta</taxon>
        <taxon>Spermatophyta</taxon>
        <taxon>Magnoliopsida</taxon>
        <taxon>eudicotyledons</taxon>
        <taxon>Gunneridae</taxon>
        <taxon>Pentapetalae</taxon>
        <taxon>rosids</taxon>
        <taxon>fabids</taxon>
        <taxon>Rosales</taxon>
        <taxon>Cannabaceae</taxon>
        <taxon>Trema</taxon>
    </lineage>
</organism>